<dbReference type="InterPro" id="IPR036291">
    <property type="entry name" value="NAD(P)-bd_dom_sf"/>
</dbReference>
<reference evidence="3" key="1">
    <citation type="submission" date="2020-05" db="EMBL/GenBank/DDBJ databases">
        <authorList>
            <person name="Chiriac C."/>
            <person name="Salcher M."/>
            <person name="Ghai R."/>
            <person name="Kavagutti S V."/>
        </authorList>
    </citation>
    <scope>NUCLEOTIDE SEQUENCE</scope>
</reference>
<dbReference type="Pfam" id="PF13561">
    <property type="entry name" value="adh_short_C2"/>
    <property type="match status" value="1"/>
</dbReference>
<dbReference type="PANTHER" id="PTHR24321">
    <property type="entry name" value="DEHYDROGENASES, SHORT CHAIN"/>
    <property type="match status" value="1"/>
</dbReference>
<proteinExistence type="inferred from homology"/>
<evidence type="ECO:0000256" key="2">
    <source>
        <dbReference type="ARBA" id="ARBA00023002"/>
    </source>
</evidence>
<dbReference type="FunFam" id="3.40.50.720:FF:000084">
    <property type="entry name" value="Short-chain dehydrogenase reductase"/>
    <property type="match status" value="1"/>
</dbReference>
<accession>A0A6J7F9Z1</accession>
<dbReference type="Gene3D" id="3.40.50.720">
    <property type="entry name" value="NAD(P)-binding Rossmann-like Domain"/>
    <property type="match status" value="1"/>
</dbReference>
<dbReference type="CDD" id="cd05233">
    <property type="entry name" value="SDR_c"/>
    <property type="match status" value="1"/>
</dbReference>
<comment type="similarity">
    <text evidence="1">Belongs to the short-chain dehydrogenases/reductases (SDR) family.</text>
</comment>
<dbReference type="SUPFAM" id="SSF51735">
    <property type="entry name" value="NAD(P)-binding Rossmann-fold domains"/>
    <property type="match status" value="1"/>
</dbReference>
<sequence length="267" mass="27605">MTTPLALPGLAGKTIVVTGAARGQGLAEALVLLASSATVIATDIAPEAPAELTSATSLPGTAHYRQLDVTDDAGWQTLAAWLTGEFGRVDGLVNNAGIPFRGRIGEIARDDWDRVFAINVTGAMLGIQALSPLMHAGASIVNIGSSAALNAHHTVAYTASKWALRGLTHVTATEFGARGIRTNIVHPGYIETEMMAAAPAIMTAAQLALTPLERTGQPEEVATVVAFLLSDAAAYINGAEIPVDGGFTSSAGVKYMSDIIKKSQQTT</sequence>
<name>A0A6J7F9Z1_9ZZZZ</name>
<dbReference type="EMBL" id="CAFBMB010000010">
    <property type="protein sequence ID" value="CAB4889740.1"/>
    <property type="molecule type" value="Genomic_DNA"/>
</dbReference>
<dbReference type="PANTHER" id="PTHR24321:SF8">
    <property type="entry name" value="ESTRADIOL 17-BETA-DEHYDROGENASE 8-RELATED"/>
    <property type="match status" value="1"/>
</dbReference>
<evidence type="ECO:0000313" key="3">
    <source>
        <dbReference type="EMBL" id="CAB4889740.1"/>
    </source>
</evidence>
<evidence type="ECO:0000256" key="1">
    <source>
        <dbReference type="ARBA" id="ARBA00006484"/>
    </source>
</evidence>
<keyword evidence="2" id="KW-0560">Oxidoreductase</keyword>
<dbReference type="PRINTS" id="PR00081">
    <property type="entry name" value="GDHRDH"/>
</dbReference>
<organism evidence="3">
    <name type="scientific">freshwater metagenome</name>
    <dbReference type="NCBI Taxonomy" id="449393"/>
    <lineage>
        <taxon>unclassified sequences</taxon>
        <taxon>metagenomes</taxon>
        <taxon>ecological metagenomes</taxon>
    </lineage>
</organism>
<dbReference type="GO" id="GO:0016491">
    <property type="term" value="F:oxidoreductase activity"/>
    <property type="evidence" value="ECO:0007669"/>
    <property type="project" value="UniProtKB-KW"/>
</dbReference>
<dbReference type="InterPro" id="IPR002347">
    <property type="entry name" value="SDR_fam"/>
</dbReference>
<dbReference type="AlphaFoldDB" id="A0A6J7F9Z1"/>
<protein>
    <submittedName>
        <fullName evidence="3">Unannotated protein</fullName>
    </submittedName>
</protein>
<gene>
    <name evidence="3" type="ORF">UFOPK3516_00263</name>
</gene>
<dbReference type="PRINTS" id="PR00080">
    <property type="entry name" value="SDRFAMILY"/>
</dbReference>